<name>A0A7W5TS98_9MICC</name>
<dbReference type="RefSeq" id="WP_183356873.1">
    <property type="nucleotide sequence ID" value="NZ_BAABKR010000004.1"/>
</dbReference>
<dbReference type="Proteomes" id="UP000547528">
    <property type="component" value="Unassembled WGS sequence"/>
</dbReference>
<protein>
    <recommendedName>
        <fullName evidence="3">Antitoxin</fullName>
    </recommendedName>
</protein>
<sequence length="82" mass="9083">MRTTITLTPEAESLIRRLMHERDLSFKEAVNTAIVRGVAPRTEVIDTPVHHLGEARLPLERALTLAGELEDEALLSKQGLGK</sequence>
<evidence type="ECO:0000313" key="1">
    <source>
        <dbReference type="EMBL" id="MBB3666418.1"/>
    </source>
</evidence>
<accession>A0A7W5TS98</accession>
<reference evidence="1 2" key="1">
    <citation type="submission" date="2020-08" db="EMBL/GenBank/DDBJ databases">
        <title>Sequencing the genomes of 1000 actinobacteria strains.</title>
        <authorList>
            <person name="Klenk H.-P."/>
        </authorList>
    </citation>
    <scope>NUCLEOTIDE SEQUENCE [LARGE SCALE GENOMIC DNA]</scope>
    <source>
        <strain evidence="1 2">DSM 28238</strain>
    </source>
</reference>
<keyword evidence="2" id="KW-1185">Reference proteome</keyword>
<evidence type="ECO:0000313" key="2">
    <source>
        <dbReference type="Proteomes" id="UP000547528"/>
    </source>
</evidence>
<dbReference type="EMBL" id="JACIBT010000001">
    <property type="protein sequence ID" value="MBB3666418.1"/>
    <property type="molecule type" value="Genomic_DNA"/>
</dbReference>
<comment type="caution">
    <text evidence="1">The sequence shown here is derived from an EMBL/GenBank/DDBJ whole genome shotgun (WGS) entry which is preliminary data.</text>
</comment>
<organism evidence="1 2">
    <name type="scientific">Garicola koreensis</name>
    <dbReference type="NCBI Taxonomy" id="1262554"/>
    <lineage>
        <taxon>Bacteria</taxon>
        <taxon>Bacillati</taxon>
        <taxon>Actinomycetota</taxon>
        <taxon>Actinomycetes</taxon>
        <taxon>Micrococcales</taxon>
        <taxon>Micrococcaceae</taxon>
        <taxon>Garicola</taxon>
    </lineage>
</organism>
<gene>
    <name evidence="1" type="ORF">FHX47_000011</name>
</gene>
<proteinExistence type="predicted"/>
<dbReference type="AlphaFoldDB" id="A0A7W5TS98"/>
<evidence type="ECO:0008006" key="3">
    <source>
        <dbReference type="Google" id="ProtNLM"/>
    </source>
</evidence>